<name>A0A7S4IJ81_9EUKA</name>
<sequence length="470" mass="50782">MSPARIFAVVALLSPCSSYQLPQTVAHGSRAAAKGGVSVAKRAAPAMVAHAEAPPPVAASSGDSSKKKIFVLGGDGFCGWPTSLHLSDAGHEVIIIDNLSRRKIDVELGCESLTPISSPDVRVATWNEMSGRDMRFEYMDVAQEYDRFCQLIKDEQPDTIIHFAEQRAAPYSMKNAATKRYTVENNLGATHNVACAVVDSGVDVHIVHLGTMGVYGYGNSGGQIPEGYIDVILPGGRERNILHPAYPGSVYHATKCLDALLFQFYAKNDQLRITDLHQGIVWGTNTPLSAKDERLCNRFDYDGEYGTVLNRFLMQAACGIPLTVYGTGGQTRAFIHITDTCKCVELAVNNPPQTGERVEILNQVAQTARVRDVAQLVGSLTGATVQLTANPRAEDAENELDVSNDKFKSLGLDPILLDSAAGLLTEVQQIANKYEHRCDRTKVVSKSYWNKGTAKAAEGKTVDVGAKVSA</sequence>
<keyword evidence="2" id="KW-0732">Signal</keyword>
<dbReference type="Pfam" id="PF01370">
    <property type="entry name" value="Epimerase"/>
    <property type="match status" value="1"/>
</dbReference>
<feature type="signal peptide" evidence="2">
    <location>
        <begin position="1"/>
        <end position="18"/>
    </location>
</feature>
<accession>A0A7S4IJ81</accession>
<dbReference type="AlphaFoldDB" id="A0A7S4IJ81"/>
<proteinExistence type="inferred from homology"/>
<organism evidence="4">
    <name type="scientific">Prymnesium polylepis</name>
    <dbReference type="NCBI Taxonomy" id="72548"/>
    <lineage>
        <taxon>Eukaryota</taxon>
        <taxon>Haptista</taxon>
        <taxon>Haptophyta</taxon>
        <taxon>Prymnesiophyceae</taxon>
        <taxon>Prymnesiales</taxon>
        <taxon>Prymnesiaceae</taxon>
        <taxon>Prymnesium</taxon>
    </lineage>
</organism>
<comment type="similarity">
    <text evidence="1">Belongs to the NAD(P)-dependent epimerase/dehydratase family.</text>
</comment>
<evidence type="ECO:0000259" key="3">
    <source>
        <dbReference type="Pfam" id="PF01370"/>
    </source>
</evidence>
<dbReference type="PANTHER" id="PTHR43000">
    <property type="entry name" value="DTDP-D-GLUCOSE 4,6-DEHYDRATASE-RELATED"/>
    <property type="match status" value="1"/>
</dbReference>
<dbReference type="InterPro" id="IPR036291">
    <property type="entry name" value="NAD(P)-bd_dom_sf"/>
</dbReference>
<evidence type="ECO:0000256" key="1">
    <source>
        <dbReference type="ARBA" id="ARBA00007637"/>
    </source>
</evidence>
<dbReference type="SUPFAM" id="SSF51735">
    <property type="entry name" value="NAD(P)-binding Rossmann-fold domains"/>
    <property type="match status" value="1"/>
</dbReference>
<reference evidence="4" key="1">
    <citation type="submission" date="2021-01" db="EMBL/GenBank/DDBJ databases">
        <authorList>
            <person name="Corre E."/>
            <person name="Pelletier E."/>
            <person name="Niang G."/>
            <person name="Scheremetjew M."/>
            <person name="Finn R."/>
            <person name="Kale V."/>
            <person name="Holt S."/>
            <person name="Cochrane G."/>
            <person name="Meng A."/>
            <person name="Brown T."/>
            <person name="Cohen L."/>
        </authorList>
    </citation>
    <scope>NUCLEOTIDE SEQUENCE</scope>
    <source>
        <strain evidence="4">UIO037</strain>
    </source>
</reference>
<dbReference type="EMBL" id="HBKO01024794">
    <property type="protein sequence ID" value="CAE2230837.1"/>
    <property type="molecule type" value="Transcribed_RNA"/>
</dbReference>
<gene>
    <name evidence="4" type="ORF">CPOL0286_LOCUS11263</name>
</gene>
<evidence type="ECO:0000313" key="4">
    <source>
        <dbReference type="EMBL" id="CAE2230837.1"/>
    </source>
</evidence>
<dbReference type="Gene3D" id="3.40.50.720">
    <property type="entry name" value="NAD(P)-binding Rossmann-like Domain"/>
    <property type="match status" value="1"/>
</dbReference>
<dbReference type="Gene3D" id="3.90.25.10">
    <property type="entry name" value="UDP-galactose 4-epimerase, domain 1"/>
    <property type="match status" value="1"/>
</dbReference>
<dbReference type="InterPro" id="IPR001509">
    <property type="entry name" value="Epimerase_deHydtase"/>
</dbReference>
<evidence type="ECO:0000256" key="2">
    <source>
        <dbReference type="SAM" id="SignalP"/>
    </source>
</evidence>
<feature type="domain" description="NAD-dependent epimerase/dehydratase" evidence="3">
    <location>
        <begin position="69"/>
        <end position="353"/>
    </location>
</feature>
<protein>
    <recommendedName>
        <fullName evidence="3">NAD-dependent epimerase/dehydratase domain-containing protein</fullName>
    </recommendedName>
</protein>
<feature type="chain" id="PRO_5030775361" description="NAD-dependent epimerase/dehydratase domain-containing protein" evidence="2">
    <location>
        <begin position="19"/>
        <end position="470"/>
    </location>
</feature>